<keyword evidence="3" id="KW-0804">Transcription</keyword>
<accession>A0ABQ6M240</accession>
<dbReference type="SMART" id="SM00342">
    <property type="entry name" value="HTH_ARAC"/>
    <property type="match status" value="1"/>
</dbReference>
<evidence type="ECO:0000256" key="2">
    <source>
        <dbReference type="ARBA" id="ARBA00023125"/>
    </source>
</evidence>
<dbReference type="PANTHER" id="PTHR47894">
    <property type="entry name" value="HTH-TYPE TRANSCRIPTIONAL REGULATOR GADX"/>
    <property type="match status" value="1"/>
</dbReference>
<evidence type="ECO:0000256" key="1">
    <source>
        <dbReference type="ARBA" id="ARBA00023015"/>
    </source>
</evidence>
<dbReference type="EMBL" id="BSYJ01000006">
    <property type="protein sequence ID" value="GMG88421.1"/>
    <property type="molecule type" value="Genomic_DNA"/>
</dbReference>
<dbReference type="InterPro" id="IPR020449">
    <property type="entry name" value="Tscrpt_reg_AraC-type_HTH"/>
</dbReference>
<name>A0ABQ6M240_9GAMM</name>
<dbReference type="PROSITE" id="PS01124">
    <property type="entry name" value="HTH_ARAC_FAMILY_2"/>
    <property type="match status" value="1"/>
</dbReference>
<keyword evidence="2" id="KW-0238">DNA-binding</keyword>
<dbReference type="InterPro" id="IPR032687">
    <property type="entry name" value="AraC-type_N"/>
</dbReference>
<feature type="domain" description="HTH araC/xylS-type" evidence="4">
    <location>
        <begin position="240"/>
        <end position="337"/>
    </location>
</feature>
<evidence type="ECO:0000259" key="4">
    <source>
        <dbReference type="PROSITE" id="PS01124"/>
    </source>
</evidence>
<dbReference type="Proteomes" id="UP001224392">
    <property type="component" value="Unassembled WGS sequence"/>
</dbReference>
<protein>
    <submittedName>
        <fullName evidence="5">AraC family transcriptional regulator</fullName>
    </submittedName>
</protein>
<reference evidence="5 6" key="1">
    <citation type="submission" date="2023-04" db="EMBL/GenBank/DDBJ databases">
        <title>Marinobulbifer ophiurae gen. nov., sp. Nov., isolate from tissue of brittle star Ophioplocus japonicus.</title>
        <authorList>
            <person name="Kawano K."/>
            <person name="Sawayama S."/>
            <person name="Nakagawa S."/>
        </authorList>
    </citation>
    <scope>NUCLEOTIDE SEQUENCE [LARGE SCALE GENOMIC DNA]</scope>
    <source>
        <strain evidence="5 6">NKW57</strain>
    </source>
</reference>
<dbReference type="Pfam" id="PF12833">
    <property type="entry name" value="HTH_18"/>
    <property type="match status" value="1"/>
</dbReference>
<dbReference type="PRINTS" id="PR00032">
    <property type="entry name" value="HTHARAC"/>
</dbReference>
<evidence type="ECO:0000313" key="5">
    <source>
        <dbReference type="EMBL" id="GMG88421.1"/>
    </source>
</evidence>
<dbReference type="PANTHER" id="PTHR47894:SF1">
    <property type="entry name" value="HTH-TYPE TRANSCRIPTIONAL REGULATOR VQSM"/>
    <property type="match status" value="1"/>
</dbReference>
<dbReference type="RefSeq" id="WP_285765034.1">
    <property type="nucleotide sequence ID" value="NZ_BSYJ01000006.1"/>
</dbReference>
<evidence type="ECO:0000256" key="3">
    <source>
        <dbReference type="ARBA" id="ARBA00023163"/>
    </source>
</evidence>
<dbReference type="SUPFAM" id="SSF46689">
    <property type="entry name" value="Homeodomain-like"/>
    <property type="match status" value="1"/>
</dbReference>
<proteinExistence type="predicted"/>
<comment type="caution">
    <text evidence="5">The sequence shown here is derived from an EMBL/GenBank/DDBJ whole genome shotgun (WGS) entry which is preliminary data.</text>
</comment>
<keyword evidence="6" id="KW-1185">Reference proteome</keyword>
<gene>
    <name evidence="5" type="ORF">MNKW57_27420</name>
</gene>
<keyword evidence="1" id="KW-0805">Transcription regulation</keyword>
<dbReference type="Gene3D" id="1.10.10.60">
    <property type="entry name" value="Homeodomain-like"/>
    <property type="match status" value="1"/>
</dbReference>
<organism evidence="5 6">
    <name type="scientific">Biformimicrobium ophioploci</name>
    <dbReference type="NCBI Taxonomy" id="3036711"/>
    <lineage>
        <taxon>Bacteria</taxon>
        <taxon>Pseudomonadati</taxon>
        <taxon>Pseudomonadota</taxon>
        <taxon>Gammaproteobacteria</taxon>
        <taxon>Cellvibrionales</taxon>
        <taxon>Microbulbiferaceae</taxon>
        <taxon>Biformimicrobium</taxon>
    </lineage>
</organism>
<dbReference type="InterPro" id="IPR009057">
    <property type="entry name" value="Homeodomain-like_sf"/>
</dbReference>
<dbReference type="Pfam" id="PF12625">
    <property type="entry name" value="Arabinose_bd"/>
    <property type="match status" value="1"/>
</dbReference>
<dbReference type="InterPro" id="IPR018060">
    <property type="entry name" value="HTH_AraC"/>
</dbReference>
<evidence type="ECO:0000313" key="6">
    <source>
        <dbReference type="Proteomes" id="UP001224392"/>
    </source>
</evidence>
<sequence length="339" mass="39064">MRDNSIHVVFVKAVLKHARQQGHDVSQLLRRVHISPRLLKESQARVSARQYARLQSLVMHEMGDEMLGYCPQPFRIGQWSAMCHWLIQCKTLGQALKRYCLFYNILGIGLLPSLTIPGKSEGDTATLELNQPPADKQRLEPYAYELFTFSLHRLLCWLAQSDVPIKEAQLPYPQPDHIREYRPLFMGAPTVFNADTCHLVFERKLLEKPIKQTPETLTEFLRHPLYNTVANDYQEKSWSQRTREAIGDDLSQVPTFPEIAEKLQVNPKSLRRSLNDEGLNYSDLKAQLRRDLAIEHLARPDMSVEEIAFRTGFSEASSFIRAFKGWTGVTPLTYRKDLS</sequence>